<dbReference type="GO" id="GO:0005886">
    <property type="term" value="C:plasma membrane"/>
    <property type="evidence" value="ECO:0007669"/>
    <property type="project" value="TreeGrafter"/>
</dbReference>
<keyword evidence="3" id="KW-0067">ATP-binding</keyword>
<reference evidence="5 6" key="1">
    <citation type="journal article" date="2011" name="Stand. Genomic Sci.">
        <title>Complete genome sequence of Desulfobulbus propionicus type strain (1pr3).</title>
        <authorList>
            <person name="Pagani I."/>
            <person name="Lapidus A."/>
            <person name="Nolan M."/>
            <person name="Lucas S."/>
            <person name="Hammon N."/>
            <person name="Deshpande S."/>
            <person name="Cheng J.F."/>
            <person name="Chertkov O."/>
            <person name="Davenport K."/>
            <person name="Tapia R."/>
            <person name="Han C."/>
            <person name="Goodwin L."/>
            <person name="Pitluck S."/>
            <person name="Liolios K."/>
            <person name="Mavromatis K."/>
            <person name="Ivanova N."/>
            <person name="Mikhailova N."/>
            <person name="Pati A."/>
            <person name="Chen A."/>
            <person name="Palaniappan K."/>
            <person name="Land M."/>
            <person name="Hauser L."/>
            <person name="Chang Y.J."/>
            <person name="Jeffries C.D."/>
            <person name="Detter J.C."/>
            <person name="Brambilla E."/>
            <person name="Kannan K.P."/>
            <person name="Djao O.D."/>
            <person name="Rohde M."/>
            <person name="Pukall R."/>
            <person name="Spring S."/>
            <person name="Goker M."/>
            <person name="Sikorski J."/>
            <person name="Woyke T."/>
            <person name="Bristow J."/>
            <person name="Eisen J.A."/>
            <person name="Markowitz V."/>
            <person name="Hugenholtz P."/>
            <person name="Kyrpides N.C."/>
            <person name="Klenk H.P."/>
        </authorList>
    </citation>
    <scope>NUCLEOTIDE SEQUENCE [LARGE SCALE GENOMIC DNA]</scope>
    <source>
        <strain evidence="6">ATCC 33891 / DSM 2032 / 1pr3</strain>
    </source>
</reference>
<dbReference type="Gene3D" id="3.30.300.160">
    <property type="entry name" value="Type II secretion system, protein E, N-terminal domain"/>
    <property type="match status" value="1"/>
</dbReference>
<evidence type="ECO:0000313" key="5">
    <source>
        <dbReference type="EMBL" id="ADW16229.1"/>
    </source>
</evidence>
<evidence type="ECO:0000313" key="6">
    <source>
        <dbReference type="Proteomes" id="UP000006365"/>
    </source>
</evidence>
<dbReference type="SUPFAM" id="SSF52540">
    <property type="entry name" value="P-loop containing nucleoside triphosphate hydrolases"/>
    <property type="match status" value="1"/>
</dbReference>
<dbReference type="RefSeq" id="WP_015722777.1">
    <property type="nucleotide sequence ID" value="NC_014972.1"/>
</dbReference>
<dbReference type="AlphaFoldDB" id="A0A7U3YIV9"/>
<dbReference type="Pfam" id="PF05157">
    <property type="entry name" value="MshEN"/>
    <property type="match status" value="1"/>
</dbReference>
<dbReference type="Proteomes" id="UP000006365">
    <property type="component" value="Chromosome"/>
</dbReference>
<dbReference type="PANTHER" id="PTHR30258">
    <property type="entry name" value="TYPE II SECRETION SYSTEM PROTEIN GSPE-RELATED"/>
    <property type="match status" value="1"/>
</dbReference>
<keyword evidence="6" id="KW-1185">Reference proteome</keyword>
<feature type="domain" description="Bacterial type II secretion system protein E" evidence="4">
    <location>
        <begin position="421"/>
        <end position="435"/>
    </location>
</feature>
<evidence type="ECO:0000259" key="4">
    <source>
        <dbReference type="PROSITE" id="PS00662"/>
    </source>
</evidence>
<dbReference type="InterPro" id="IPR007831">
    <property type="entry name" value="T2SS_GspE_N"/>
</dbReference>
<dbReference type="PANTHER" id="PTHR30258:SF2">
    <property type="entry name" value="COMG OPERON PROTEIN 1"/>
    <property type="match status" value="1"/>
</dbReference>
<comment type="similarity">
    <text evidence="1">Belongs to the GSP E family.</text>
</comment>
<dbReference type="GO" id="GO:0016887">
    <property type="term" value="F:ATP hydrolysis activity"/>
    <property type="evidence" value="ECO:0007669"/>
    <property type="project" value="TreeGrafter"/>
</dbReference>
<dbReference type="PROSITE" id="PS00662">
    <property type="entry name" value="T2SP_E"/>
    <property type="match status" value="1"/>
</dbReference>
<dbReference type="GO" id="GO:0005524">
    <property type="term" value="F:ATP binding"/>
    <property type="evidence" value="ECO:0007669"/>
    <property type="project" value="UniProtKB-KW"/>
</dbReference>
<organism evidence="5 6">
    <name type="scientific">Desulfobulbus propionicus (strain ATCC 33891 / DSM 2032 / VKM B-1956 / 1pr3)</name>
    <dbReference type="NCBI Taxonomy" id="577650"/>
    <lineage>
        <taxon>Bacteria</taxon>
        <taxon>Pseudomonadati</taxon>
        <taxon>Thermodesulfobacteriota</taxon>
        <taxon>Desulfobulbia</taxon>
        <taxon>Desulfobulbales</taxon>
        <taxon>Desulfobulbaceae</taxon>
        <taxon>Desulfobulbus</taxon>
    </lineage>
</organism>
<proteinExistence type="inferred from homology"/>
<accession>A0A7U3YIV9</accession>
<keyword evidence="2" id="KW-0547">Nucleotide-binding</keyword>
<protein>
    <submittedName>
        <fullName evidence="5">Type II secretion system protein E</fullName>
    </submittedName>
</protein>
<sequence>MTPSTITSPIIRLLREAGKVTPAQVEHAARVQAKLTTFQPLLKILKDLKSITDQDVKEILRASSSPIRIGDLLVELGHISPDDLDSAIRLQRESDSQEKLGQVLVRHNFIEEQTFIEVLSIQMGYPFIEPGLNNIDKARCVKIPKALMTTHGFVPIKSDDGSIRVAFADPLDQEALQVARRFLGTGIVPSIAQGRSIRKTVELLAEKQSSRTLAVDNTTVVGTVNSIILGAIKNNASDIHIEPMEDRLQVRFREDGVLNHFKDFPKEIIPALTSRLKILCQADITEKRRHQGGRILFEYDEGQLDLRLSFFITIHGEKIVLRLLNRKQELFDLQSIGMTPRMLSRFLEDAVYHPSGVVLVTGPTGSGKTSTIYSCIHALKSPQVSIITAEEPVEYVIEGVAQCSIDPKIDLTFEETLRHIVRQDPDVIVIGEIRDAYSAEVAVQAALTGHKVLSTFHTEDSIGGLIRLLNMDIAPFLVSSTVVSVLAQRLLRRVCPHCAVDAKPTPVQLQRLRCTVNDLAGASFKKGRGCRMCKQSGYKGRIGVFELLVLDERVRTAILEQKTSYDIRTISIHHSGLMTLLEDGLVKAAMGSTTVDEILRCLPIFSPPRPLAELRRLAGI</sequence>
<dbReference type="InterPro" id="IPR037257">
    <property type="entry name" value="T2SS_E_N_sf"/>
</dbReference>
<dbReference type="Gene3D" id="3.40.50.300">
    <property type="entry name" value="P-loop containing nucleotide triphosphate hydrolases"/>
    <property type="match status" value="1"/>
</dbReference>
<dbReference type="InterPro" id="IPR027417">
    <property type="entry name" value="P-loop_NTPase"/>
</dbReference>
<gene>
    <name evidence="5" type="ordered locus">Despr_0035</name>
</gene>
<name>A0A7U3YIV9_DESPD</name>
<evidence type="ECO:0000256" key="1">
    <source>
        <dbReference type="ARBA" id="ARBA00006611"/>
    </source>
</evidence>
<evidence type="ECO:0000256" key="3">
    <source>
        <dbReference type="ARBA" id="ARBA00022840"/>
    </source>
</evidence>
<dbReference type="Gene3D" id="3.30.450.90">
    <property type="match status" value="1"/>
</dbReference>
<dbReference type="SUPFAM" id="SSF160246">
    <property type="entry name" value="EspE N-terminal domain-like"/>
    <property type="match status" value="1"/>
</dbReference>
<evidence type="ECO:0000256" key="2">
    <source>
        <dbReference type="ARBA" id="ARBA00022741"/>
    </source>
</evidence>
<dbReference type="CDD" id="cd01129">
    <property type="entry name" value="PulE-GspE-like"/>
    <property type="match status" value="1"/>
</dbReference>
<dbReference type="KEGG" id="dpr:Despr_0035"/>
<dbReference type="EMBL" id="CP002364">
    <property type="protein sequence ID" value="ADW16229.1"/>
    <property type="molecule type" value="Genomic_DNA"/>
</dbReference>
<dbReference type="Pfam" id="PF00437">
    <property type="entry name" value="T2SSE"/>
    <property type="match status" value="1"/>
</dbReference>
<dbReference type="InterPro" id="IPR001482">
    <property type="entry name" value="T2SS/T4SS_dom"/>
</dbReference>